<dbReference type="Proteomes" id="UP000294894">
    <property type="component" value="Chromosome"/>
</dbReference>
<feature type="transmembrane region" description="Helical" evidence="6">
    <location>
        <begin position="271"/>
        <end position="291"/>
    </location>
</feature>
<keyword evidence="5 6" id="KW-0472">Membrane</keyword>
<keyword evidence="9" id="KW-1185">Reference proteome</keyword>
<gene>
    <name evidence="8" type="ORF">EXE57_00790</name>
</gene>
<dbReference type="SUPFAM" id="SSF82866">
    <property type="entry name" value="Multidrug efflux transporter AcrB transmembrane domain"/>
    <property type="match status" value="2"/>
</dbReference>
<evidence type="ECO:0000313" key="9">
    <source>
        <dbReference type="Proteomes" id="UP000294894"/>
    </source>
</evidence>
<evidence type="ECO:0000256" key="2">
    <source>
        <dbReference type="ARBA" id="ARBA00022475"/>
    </source>
</evidence>
<accession>A0A4P7GGM8</accession>
<evidence type="ECO:0000259" key="7">
    <source>
        <dbReference type="Pfam" id="PF03176"/>
    </source>
</evidence>
<feature type="transmembrane region" description="Helical" evidence="6">
    <location>
        <begin position="297"/>
        <end position="323"/>
    </location>
</feature>
<feature type="transmembrane region" description="Helical" evidence="6">
    <location>
        <begin position="201"/>
        <end position="223"/>
    </location>
</feature>
<feature type="transmembrane region" description="Helical" evidence="6">
    <location>
        <begin position="21"/>
        <end position="41"/>
    </location>
</feature>
<feature type="transmembrane region" description="Helical" evidence="6">
    <location>
        <begin position="361"/>
        <end position="379"/>
    </location>
</feature>
<feature type="transmembrane region" description="Helical" evidence="6">
    <location>
        <begin position="229"/>
        <end position="251"/>
    </location>
</feature>
<name>A0A4P7GGM8_9ACTN</name>
<protein>
    <submittedName>
        <fullName evidence="8">MMPL family transporter</fullName>
    </submittedName>
</protein>
<organism evidence="8 9">
    <name type="scientific">Nocardioides euryhalodurans</name>
    <dbReference type="NCBI Taxonomy" id="2518370"/>
    <lineage>
        <taxon>Bacteria</taxon>
        <taxon>Bacillati</taxon>
        <taxon>Actinomycetota</taxon>
        <taxon>Actinomycetes</taxon>
        <taxon>Propionibacteriales</taxon>
        <taxon>Nocardioidaceae</taxon>
        <taxon>Nocardioides</taxon>
    </lineage>
</organism>
<evidence type="ECO:0000313" key="8">
    <source>
        <dbReference type="EMBL" id="QBR90966.1"/>
    </source>
</evidence>
<comment type="subcellular location">
    <subcellularLocation>
        <location evidence="1">Cell membrane</location>
        <topology evidence="1">Multi-pass membrane protein</topology>
    </subcellularLocation>
</comment>
<dbReference type="InterPro" id="IPR050545">
    <property type="entry name" value="Mycobact_MmpL"/>
</dbReference>
<dbReference type="Pfam" id="PF03176">
    <property type="entry name" value="MMPL"/>
    <property type="match status" value="2"/>
</dbReference>
<evidence type="ECO:0000256" key="1">
    <source>
        <dbReference type="ARBA" id="ARBA00004651"/>
    </source>
</evidence>
<feature type="transmembrane region" description="Helical" evidence="6">
    <location>
        <begin position="651"/>
        <end position="676"/>
    </location>
</feature>
<feature type="transmembrane region" description="Helical" evidence="6">
    <location>
        <begin position="504"/>
        <end position="525"/>
    </location>
</feature>
<feature type="domain" description="Membrane transport protein MMPL" evidence="7">
    <location>
        <begin position="430"/>
        <end position="683"/>
    </location>
</feature>
<dbReference type="KEGG" id="noy:EXE57_00790"/>
<dbReference type="PANTHER" id="PTHR33406:SF13">
    <property type="entry name" value="MEMBRANE PROTEIN YDFJ"/>
    <property type="match status" value="1"/>
</dbReference>
<keyword evidence="3 6" id="KW-0812">Transmembrane</keyword>
<reference evidence="8 9" key="1">
    <citation type="submission" date="2019-03" db="EMBL/GenBank/DDBJ databases">
        <title>Three New Species of Nocardioides, Nocardioides euryhalodurans sp. nov., Nocardioides seonyuensis sp. nov. and Nocardioides eburneoflavus sp. nov., Iolated from Soil.</title>
        <authorList>
            <person name="Roh S.G."/>
            <person name="Lee C."/>
            <person name="Kim M.-K."/>
            <person name="Kim S.B."/>
        </authorList>
    </citation>
    <scope>NUCLEOTIDE SEQUENCE [LARGE SCALE GENOMIC DNA]</scope>
    <source>
        <strain evidence="8 9">MMS17-SY117</strain>
    </source>
</reference>
<keyword evidence="2" id="KW-1003">Cell membrane</keyword>
<feature type="transmembrane region" description="Helical" evidence="6">
    <location>
        <begin position="176"/>
        <end position="194"/>
    </location>
</feature>
<evidence type="ECO:0000256" key="6">
    <source>
        <dbReference type="SAM" id="Phobius"/>
    </source>
</evidence>
<dbReference type="Gene3D" id="1.20.1640.10">
    <property type="entry name" value="Multidrug efflux transporter AcrB transmembrane domain"/>
    <property type="match status" value="2"/>
</dbReference>
<dbReference type="EMBL" id="CP038267">
    <property type="protein sequence ID" value="QBR90966.1"/>
    <property type="molecule type" value="Genomic_DNA"/>
</dbReference>
<feature type="transmembrane region" description="Helical" evidence="6">
    <location>
        <begin position="617"/>
        <end position="639"/>
    </location>
</feature>
<feature type="transmembrane region" description="Helical" evidence="6">
    <location>
        <begin position="575"/>
        <end position="596"/>
    </location>
</feature>
<dbReference type="PANTHER" id="PTHR33406">
    <property type="entry name" value="MEMBRANE PROTEIN MJ1562-RELATED"/>
    <property type="match status" value="1"/>
</dbReference>
<evidence type="ECO:0000256" key="4">
    <source>
        <dbReference type="ARBA" id="ARBA00022989"/>
    </source>
</evidence>
<sequence>MRRTTAMNATLERLARFAVLHPWRTIAAWALVLGAVIGLATTLGGPAQEDWDIPDAPAQVGIDQLREHLPGYGNASAQVVVHDDVPIPPSVLAGLGADLAGLEHVDSLLPTRVSEDGRTALLVVQYDVPVTHSDVYQDIGPLEDTITPYEDDGLQIELGGELPSTAVGTIEGKGELVGVVAALVILLLLFRSVVAAGLPILVALGGLAIGLTGVTVLCGLMSVSPTAPTVASMVGLGVGLDYALLLLVRILDNLGTGEELVDAAAGAARTAGRSVVLAGTTVLVSLMGLRFSGLNTFAAFGFATAIAVISVVFSVLVLVPALSSLCRRRLRPRTARPGRTTSARTGHRAERWAHAVARRPLTWGLVAATVLLALAAPVVDLRTWPGSGADEATSNQLRRSHDLVTDGFGRGAASPLLVVIDTQRLGQADVTDVLATLRTDPGITTVVEPVDSPDGALAVVQVESSYVANDERTGALIERLRSDLPEGVEVTGGLAVYSDIVDLLAVRLWLVIGFVVGISMVMLTLMFRAPVVALKAAVMNLLSVGAAYGILVAVFQWGWGAGLLGVDHTLPVSSWLPILMFTILFGLSMDYEVFLLSRIREDYVRTGDAVGSVARGLASTSSVITTAAAVMVMVFVGFAAESGVFFKMMGLGMAVAIALDATLVRMVLVPATMALLGHRNWWIPAWLDRVLPRIDVDVEVGRAAQERAGEPEPAAEPVELVRR</sequence>
<dbReference type="AlphaFoldDB" id="A0A4P7GGM8"/>
<proteinExistence type="predicted"/>
<dbReference type="GO" id="GO:0005886">
    <property type="term" value="C:plasma membrane"/>
    <property type="evidence" value="ECO:0007669"/>
    <property type="project" value="UniProtKB-SubCell"/>
</dbReference>
<evidence type="ECO:0000256" key="5">
    <source>
        <dbReference type="ARBA" id="ARBA00023136"/>
    </source>
</evidence>
<dbReference type="OrthoDB" id="7051771at2"/>
<feature type="transmembrane region" description="Helical" evidence="6">
    <location>
        <begin position="537"/>
        <end position="555"/>
    </location>
</feature>
<feature type="domain" description="Membrane transport protein MMPL" evidence="7">
    <location>
        <begin position="54"/>
        <end position="361"/>
    </location>
</feature>
<dbReference type="InterPro" id="IPR004869">
    <property type="entry name" value="MMPL_dom"/>
</dbReference>
<evidence type="ECO:0000256" key="3">
    <source>
        <dbReference type="ARBA" id="ARBA00022692"/>
    </source>
</evidence>
<keyword evidence="4 6" id="KW-1133">Transmembrane helix</keyword>